<dbReference type="GO" id="GO:0008887">
    <property type="term" value="F:glycerate kinase activity"/>
    <property type="evidence" value="ECO:0007669"/>
    <property type="project" value="UniProtKB-UniRule"/>
</dbReference>
<proteinExistence type="inferred from homology"/>
<dbReference type="PIRSF" id="PIRSF006078">
    <property type="entry name" value="GlxK"/>
    <property type="match status" value="1"/>
</dbReference>
<dbReference type="PANTHER" id="PTHR21599">
    <property type="entry name" value="GLYCERATE KINASE"/>
    <property type="match status" value="1"/>
</dbReference>
<dbReference type="KEGG" id="dwd:DSCW_29220"/>
<dbReference type="Gene3D" id="3.90.1510.10">
    <property type="entry name" value="Glycerate kinase, domain 2"/>
    <property type="match status" value="1"/>
</dbReference>
<dbReference type="RefSeq" id="WP_170302293.1">
    <property type="nucleotide sequence ID" value="NZ_AP021875.1"/>
</dbReference>
<dbReference type="GO" id="GO:0031388">
    <property type="term" value="P:organic acid phosphorylation"/>
    <property type="evidence" value="ECO:0007669"/>
    <property type="project" value="UniProtKB-UniRule"/>
</dbReference>
<dbReference type="PANTHER" id="PTHR21599:SF0">
    <property type="entry name" value="GLYCERATE KINASE"/>
    <property type="match status" value="1"/>
</dbReference>
<keyword evidence="3 4" id="KW-0418">Kinase</keyword>
<evidence type="ECO:0000256" key="1">
    <source>
        <dbReference type="ARBA" id="ARBA00006284"/>
    </source>
</evidence>
<dbReference type="Proteomes" id="UP000427769">
    <property type="component" value="Chromosome"/>
</dbReference>
<dbReference type="SUPFAM" id="SSF110738">
    <property type="entry name" value="Glycerate kinase I"/>
    <property type="match status" value="1"/>
</dbReference>
<dbReference type="AlphaFoldDB" id="A0A5K7Z448"/>
<keyword evidence="6" id="KW-1185">Reference proteome</keyword>
<dbReference type="Gene3D" id="3.40.50.10350">
    <property type="entry name" value="Glycerate kinase, domain 1"/>
    <property type="match status" value="1"/>
</dbReference>
<evidence type="ECO:0000256" key="3">
    <source>
        <dbReference type="ARBA" id="ARBA00022777"/>
    </source>
</evidence>
<evidence type="ECO:0000313" key="6">
    <source>
        <dbReference type="Proteomes" id="UP000427769"/>
    </source>
</evidence>
<dbReference type="EMBL" id="AP021875">
    <property type="protein sequence ID" value="BBO75505.1"/>
    <property type="molecule type" value="Genomic_DNA"/>
</dbReference>
<name>A0A5K7Z448_9BACT</name>
<keyword evidence="2 4" id="KW-0808">Transferase</keyword>
<accession>A0A5K7Z448</accession>
<dbReference type="InterPro" id="IPR036129">
    <property type="entry name" value="Glycerate_kinase_sf"/>
</dbReference>
<organism evidence="5 6">
    <name type="scientific">Desulfosarcina widdelii</name>
    <dbReference type="NCBI Taxonomy" id="947919"/>
    <lineage>
        <taxon>Bacteria</taxon>
        <taxon>Pseudomonadati</taxon>
        <taxon>Thermodesulfobacteriota</taxon>
        <taxon>Desulfobacteria</taxon>
        <taxon>Desulfobacterales</taxon>
        <taxon>Desulfosarcinaceae</taxon>
        <taxon>Desulfosarcina</taxon>
    </lineage>
</organism>
<sequence>MYIVVAPNAFKGSLSAVEAAEAMRRGILAANPGCRVSCVPVADGGDGLTEVMLQSMGGQRVETLVTGPRFEKVPAPFCLVPGKRLAVVEMARASGLALLPESQRDPMETTTYGTGELILSAMEQDATQIIVGIGGSATCDGGIGMAAALGYRFLDGSGAEIRPVGGQLNAVAAIDKSGVDSRLAGIQVAAAYDVTNPLTGPEGAAQVFGPQKGASADQVDALDAGLANLARVIRRDIGIDIQKLAGSGAAGGLGGGLHAFLGAELKPGIDLVLEVVGLKNSLAGANLVLTAEGQIDDQTRFNKAPAGVARMAKVSGVPCFAICGAVGEAIHTLHDIGIDAVFSICRGPLPLEEAMQQAPDLLARCTEQVVRAFIAGREGAIV</sequence>
<evidence type="ECO:0000256" key="2">
    <source>
        <dbReference type="ARBA" id="ARBA00022679"/>
    </source>
</evidence>
<dbReference type="NCBIfam" id="TIGR00045">
    <property type="entry name" value="glycerate kinase"/>
    <property type="match status" value="1"/>
</dbReference>
<dbReference type="Pfam" id="PF02595">
    <property type="entry name" value="Gly_kinase"/>
    <property type="match status" value="1"/>
</dbReference>
<comment type="similarity">
    <text evidence="1 4">Belongs to the glycerate kinase type-1 family.</text>
</comment>
<evidence type="ECO:0000256" key="4">
    <source>
        <dbReference type="PIRNR" id="PIRNR006078"/>
    </source>
</evidence>
<dbReference type="InterPro" id="IPR004381">
    <property type="entry name" value="Glycerate_kinase"/>
</dbReference>
<gene>
    <name evidence="5" type="primary">garK</name>
    <name evidence="5" type="ORF">DSCW_29220</name>
</gene>
<reference evidence="5 6" key="1">
    <citation type="submission" date="2019-11" db="EMBL/GenBank/DDBJ databases">
        <title>Comparative genomics of hydrocarbon-degrading Desulfosarcina strains.</title>
        <authorList>
            <person name="Watanabe M."/>
            <person name="Kojima H."/>
            <person name="Fukui M."/>
        </authorList>
    </citation>
    <scope>NUCLEOTIDE SEQUENCE [LARGE SCALE GENOMIC DNA]</scope>
    <source>
        <strain evidence="5 6">PP31</strain>
    </source>
</reference>
<dbReference type="InterPro" id="IPR018197">
    <property type="entry name" value="Glycerate_kinase_RE-like"/>
</dbReference>
<evidence type="ECO:0000313" key="5">
    <source>
        <dbReference type="EMBL" id="BBO75505.1"/>
    </source>
</evidence>
<dbReference type="InterPro" id="IPR018193">
    <property type="entry name" value="Glyc_kinase_flavodox-like_fold"/>
</dbReference>
<protein>
    <submittedName>
        <fullName evidence="5">Glycerate kinase</fullName>
    </submittedName>
</protein>